<feature type="domain" description="TolB N-terminal" evidence="4">
    <location>
        <begin position="24"/>
        <end position="127"/>
    </location>
</feature>
<dbReference type="PANTHER" id="PTHR36842:SF1">
    <property type="entry name" value="PROTEIN TOLB"/>
    <property type="match status" value="1"/>
</dbReference>
<evidence type="ECO:0000313" key="5">
    <source>
        <dbReference type="EMBL" id="QEK39332.1"/>
    </source>
</evidence>
<dbReference type="InterPro" id="IPR007195">
    <property type="entry name" value="TolB_N"/>
</dbReference>
<dbReference type="EMBL" id="CP043312">
    <property type="protein sequence ID" value="QEK39332.1"/>
    <property type="molecule type" value="Genomic_DNA"/>
</dbReference>
<dbReference type="RefSeq" id="WP_148951693.1">
    <property type="nucleotide sequence ID" value="NZ_CP043312.1"/>
</dbReference>
<dbReference type="SUPFAM" id="SSF69304">
    <property type="entry name" value="Tricorn protease N-terminal domain"/>
    <property type="match status" value="1"/>
</dbReference>
<dbReference type="GO" id="GO:0015031">
    <property type="term" value="P:protein transport"/>
    <property type="evidence" value="ECO:0007669"/>
    <property type="project" value="InterPro"/>
</dbReference>
<dbReference type="OrthoDB" id="9802240at2"/>
<keyword evidence="3" id="KW-0131">Cell cycle</keyword>
<evidence type="ECO:0000256" key="3">
    <source>
        <dbReference type="ARBA" id="ARBA00023306"/>
    </source>
</evidence>
<dbReference type="InterPro" id="IPR011042">
    <property type="entry name" value="6-blade_b-propeller_TolB-like"/>
</dbReference>
<protein>
    <submittedName>
        <fullName evidence="5">Tol-Pal system protein TolB</fullName>
    </submittedName>
</protein>
<keyword evidence="2" id="KW-0132">Cell division</keyword>
<proteinExistence type="inferred from homology"/>
<organism evidence="5 6">
    <name type="scientific">Candidatus Sneabacter namystus</name>
    <dbReference type="NCBI Taxonomy" id="2601646"/>
    <lineage>
        <taxon>Bacteria</taxon>
        <taxon>Pseudomonadati</taxon>
        <taxon>Pseudomonadota</taxon>
        <taxon>Alphaproteobacteria</taxon>
        <taxon>Rickettsiales</taxon>
        <taxon>Rickettsiaceae</taxon>
        <taxon>Rickettsieae</taxon>
        <taxon>Candidatus Sneabacter</taxon>
    </lineage>
</organism>
<dbReference type="GO" id="GO:0042597">
    <property type="term" value="C:periplasmic space"/>
    <property type="evidence" value="ECO:0007669"/>
    <property type="project" value="InterPro"/>
</dbReference>
<evidence type="ECO:0000259" key="4">
    <source>
        <dbReference type="Pfam" id="PF04052"/>
    </source>
</evidence>
<evidence type="ECO:0000256" key="1">
    <source>
        <dbReference type="ARBA" id="ARBA00009820"/>
    </source>
</evidence>
<dbReference type="PANTHER" id="PTHR36842">
    <property type="entry name" value="PROTEIN TOLB HOMOLOG"/>
    <property type="match status" value="1"/>
</dbReference>
<dbReference type="KEGG" id="snay:FZC37_00005"/>
<dbReference type="GO" id="GO:0051301">
    <property type="term" value="P:cell division"/>
    <property type="evidence" value="ECO:0007669"/>
    <property type="project" value="UniProtKB-KW"/>
</dbReference>
<gene>
    <name evidence="5" type="primary">tolB</name>
    <name evidence="5" type="ORF">FZC37_00005</name>
</gene>
<dbReference type="Proteomes" id="UP000323844">
    <property type="component" value="Chromosome"/>
</dbReference>
<sequence length="437" mass="48845">MIQTVIKTYVLLICASFAFVHGHQIEISGKSYEPISVAINDFYSETETRLAKSIVELVKTDLDNSGLLKTVPGDSFISTDIGIKAVPFFEAWRKINATILVNGEIERARNNSINIKFKVWDIVLGKSVITKVLEFKYDNWRRAAHKIANQVYHTLTGEEGPFDSKIVYISEYPSNNKIIKRLAIMDQDGANHKYLSDGTYITISPKISSNNEKIIYTDFRNGISKLFLRHLYTGEDTLVSTIPGNIFSPRFSHDGKKILFSVAHRGSTHIFVSHIDKKETRRLTHGAAINTSPSYSPNDKRIIFNSDRSGSPQLYVMSDDGSNVQCITSNRSGGIYAEPSWSPRGDYVACTKIVKGEGFLVNVINLKSGAEKTITRARMTNGHCWSQNGHFLIVAKESVIGSVLTKRMYKVDLYGCSSVYIPTPHGASDPNWVNVED</sequence>
<evidence type="ECO:0000313" key="6">
    <source>
        <dbReference type="Proteomes" id="UP000323844"/>
    </source>
</evidence>
<accession>A0A5C0UIR6</accession>
<comment type="similarity">
    <text evidence="1">Belongs to the TolB family.</text>
</comment>
<evidence type="ECO:0000256" key="2">
    <source>
        <dbReference type="ARBA" id="ARBA00022618"/>
    </source>
</evidence>
<dbReference type="Pfam" id="PF07676">
    <property type="entry name" value="PD40"/>
    <property type="match status" value="2"/>
</dbReference>
<dbReference type="Gene3D" id="2.120.10.30">
    <property type="entry name" value="TolB, C-terminal domain"/>
    <property type="match status" value="1"/>
</dbReference>
<dbReference type="SUPFAM" id="SSF52964">
    <property type="entry name" value="TolB, N-terminal domain"/>
    <property type="match status" value="1"/>
</dbReference>
<dbReference type="InterPro" id="IPR011659">
    <property type="entry name" value="WD40"/>
</dbReference>
<dbReference type="AlphaFoldDB" id="A0A5C0UIR6"/>
<dbReference type="Gene3D" id="3.40.50.10070">
    <property type="entry name" value="TolB, N-terminal domain"/>
    <property type="match status" value="1"/>
</dbReference>
<dbReference type="Pfam" id="PF04052">
    <property type="entry name" value="TolB_N"/>
    <property type="match status" value="1"/>
</dbReference>
<reference evidence="5 6" key="1">
    <citation type="submission" date="2019-08" db="EMBL/GenBank/DDBJ databases">
        <title>Highly reduced genomes of protist endosymbionts show evolutionary convergence.</title>
        <authorList>
            <person name="George E."/>
            <person name="Husnik F."/>
            <person name="Tashyreva D."/>
            <person name="Prokopchuk G."/>
            <person name="Horak A."/>
            <person name="Kwong W.K."/>
            <person name="Lukes J."/>
            <person name="Keeling P.J."/>
        </authorList>
    </citation>
    <scope>NUCLEOTIDE SEQUENCE [LARGE SCALE GENOMIC DNA]</scope>
    <source>
        <strain evidence="5">1621</strain>
    </source>
</reference>
<keyword evidence="6" id="KW-1185">Reference proteome</keyword>
<name>A0A5C0UIR6_9RICK</name>